<dbReference type="InterPro" id="IPR007165">
    <property type="entry name" value="Phage_holin_4_2"/>
</dbReference>
<dbReference type="Proteomes" id="UP001165384">
    <property type="component" value="Unassembled WGS sequence"/>
</dbReference>
<organism evidence="2 3">
    <name type="scientific">Dechloromonas hankyongensis</name>
    <dbReference type="NCBI Taxonomy" id="2908002"/>
    <lineage>
        <taxon>Bacteria</taxon>
        <taxon>Pseudomonadati</taxon>
        <taxon>Pseudomonadota</taxon>
        <taxon>Betaproteobacteria</taxon>
        <taxon>Rhodocyclales</taxon>
        <taxon>Azonexaceae</taxon>
        <taxon>Dechloromonas</taxon>
    </lineage>
</organism>
<gene>
    <name evidence="2" type="ORF">LZ012_03250</name>
</gene>
<keyword evidence="3" id="KW-1185">Reference proteome</keyword>
<dbReference type="EMBL" id="JAKLTN010000001">
    <property type="protein sequence ID" value="MCG2576007.1"/>
    <property type="molecule type" value="Genomic_DNA"/>
</dbReference>
<evidence type="ECO:0000313" key="2">
    <source>
        <dbReference type="EMBL" id="MCG2576007.1"/>
    </source>
</evidence>
<proteinExistence type="predicted"/>
<feature type="transmembrane region" description="Helical" evidence="1">
    <location>
        <begin position="90"/>
        <end position="112"/>
    </location>
</feature>
<keyword evidence="1" id="KW-0472">Membrane</keyword>
<keyword evidence="1" id="KW-0812">Transmembrane</keyword>
<keyword evidence="1" id="KW-1133">Transmembrane helix</keyword>
<feature type="transmembrane region" description="Helical" evidence="1">
    <location>
        <begin position="54"/>
        <end position="78"/>
    </location>
</feature>
<sequence length="115" mass="12371">MLNLLAVWIVNALALLALPYVVPTIQIAGFGTALLVAVVLGLINTLLKPLLILLTLPVTLLTLGLFIFVINALLFMLAGNLVEGFHVGDFWSALFGSIGYSLISWLLSAILLRKN</sequence>
<reference evidence="2" key="1">
    <citation type="submission" date="2022-01" db="EMBL/GenBank/DDBJ databases">
        <authorList>
            <person name="Jo J.-H."/>
            <person name="Im W.-T."/>
        </authorList>
    </citation>
    <scope>NUCLEOTIDE SEQUENCE</scope>
    <source>
        <strain evidence="2">XY25</strain>
    </source>
</reference>
<dbReference type="RefSeq" id="WP_275707498.1">
    <property type="nucleotide sequence ID" value="NZ_JAKLTN010000001.1"/>
</dbReference>
<evidence type="ECO:0000313" key="3">
    <source>
        <dbReference type="Proteomes" id="UP001165384"/>
    </source>
</evidence>
<dbReference type="PANTHER" id="PTHR37309:SF1">
    <property type="entry name" value="SLR0284 PROTEIN"/>
    <property type="match status" value="1"/>
</dbReference>
<comment type="caution">
    <text evidence="2">The sequence shown here is derived from an EMBL/GenBank/DDBJ whole genome shotgun (WGS) entry which is preliminary data.</text>
</comment>
<evidence type="ECO:0000256" key="1">
    <source>
        <dbReference type="SAM" id="Phobius"/>
    </source>
</evidence>
<feature type="transmembrane region" description="Helical" evidence="1">
    <location>
        <begin position="29"/>
        <end position="47"/>
    </location>
</feature>
<accession>A0ABS9JYN0</accession>
<name>A0ABS9JYN0_9RHOO</name>
<dbReference type="PANTHER" id="PTHR37309">
    <property type="entry name" value="SLR0284 PROTEIN"/>
    <property type="match status" value="1"/>
</dbReference>
<protein>
    <submittedName>
        <fullName evidence="2">Phage holin family protein</fullName>
    </submittedName>
</protein>
<dbReference type="Pfam" id="PF04020">
    <property type="entry name" value="Phage_holin_4_2"/>
    <property type="match status" value="1"/>
</dbReference>